<dbReference type="PRINTS" id="PR00081">
    <property type="entry name" value="GDHRDH"/>
</dbReference>
<dbReference type="PANTHER" id="PTHR42879:SF6">
    <property type="entry name" value="NADPH-DEPENDENT REDUCTASE BACG"/>
    <property type="match status" value="1"/>
</dbReference>
<proteinExistence type="inferred from homology"/>
<dbReference type="SUPFAM" id="SSF51735">
    <property type="entry name" value="NAD(P)-binding Rossmann-fold domains"/>
    <property type="match status" value="1"/>
</dbReference>
<dbReference type="InterPro" id="IPR002347">
    <property type="entry name" value="SDR_fam"/>
</dbReference>
<reference evidence="6" key="1">
    <citation type="journal article" date="2021" name="Nat. Microbiol.">
        <title>Cocultivation of an ultrasmall environmental parasitic bacterium with lytic ability against bacteria associated with wastewater foams.</title>
        <authorList>
            <person name="Batinovic S."/>
            <person name="Rose J.J.A."/>
            <person name="Ratcliffe J."/>
            <person name="Seviour R.J."/>
            <person name="Petrovski S."/>
        </authorList>
    </citation>
    <scope>NUCLEOTIDE SEQUENCE</scope>
    <source>
        <strain evidence="6">CON44</strain>
    </source>
</reference>
<keyword evidence="3" id="KW-0134">Cell wall</keyword>
<evidence type="ECO:0000256" key="5">
    <source>
        <dbReference type="ARBA" id="ARBA00047400"/>
    </source>
</evidence>
<gene>
    <name evidence="6" type="ORF">GII30_22440</name>
</gene>
<evidence type="ECO:0000256" key="4">
    <source>
        <dbReference type="ARBA" id="ARBA00040781"/>
    </source>
</evidence>
<dbReference type="RefSeq" id="WP_005183760.1">
    <property type="nucleotide sequence ID" value="NZ_CP045808.1"/>
</dbReference>
<protein>
    <recommendedName>
        <fullName evidence="4">3-oxoacyl-[acyl-carrier-protein] reductase MabA</fullName>
    </recommendedName>
</protein>
<dbReference type="InterPro" id="IPR036291">
    <property type="entry name" value="NAD(P)-bd_dom_sf"/>
</dbReference>
<sequence length="260" mass="27455">MDLGISGRWAIVCASSSGLGLACAEALAAEGVNVVLNGRDGDRLAAAADRIRQTGASGTVIQVQADLLSPAATDALLAACPEPDIVVTNNAGPRPARLRDVTAQDWQRGIEGNLLNHLRLIDRVTDDMCERKFGRIVNITSAMVTAPKPIMAVSSAVRTGLTSVVKALSMELAPYNVTINNVLPERVDTGRMKQISELEAERQGISYEEARAFVASDIAARRFGRPEEVGAACAFLCGSLSGYISGQNLHVDGGTHPSLF</sequence>
<comment type="subcellular location">
    <subcellularLocation>
        <location evidence="1">Secreted</location>
        <location evidence="1">Cell wall</location>
    </subcellularLocation>
</comment>
<accession>A0A857LVX7</accession>
<evidence type="ECO:0000313" key="6">
    <source>
        <dbReference type="EMBL" id="QHN41549.1"/>
    </source>
</evidence>
<dbReference type="AlphaFoldDB" id="A0A857LVX7"/>
<keyword evidence="3" id="KW-0964">Secreted</keyword>
<dbReference type="Gene3D" id="3.40.50.720">
    <property type="entry name" value="NAD(P)-binding Rossmann-like Domain"/>
    <property type="match status" value="1"/>
</dbReference>
<dbReference type="GO" id="GO:0004316">
    <property type="term" value="F:3-oxoacyl-[acyl-carrier-protein] reductase (NADPH) activity"/>
    <property type="evidence" value="ECO:0007669"/>
    <property type="project" value="UniProtKB-EC"/>
</dbReference>
<name>A0A857LVX7_9ACTN</name>
<comment type="similarity">
    <text evidence="2">Belongs to the short-chain dehydrogenases/reductases (SDR) family.</text>
</comment>
<evidence type="ECO:0000256" key="2">
    <source>
        <dbReference type="ARBA" id="ARBA00006484"/>
    </source>
</evidence>
<dbReference type="Pfam" id="PF13561">
    <property type="entry name" value="adh_short_C2"/>
    <property type="match status" value="1"/>
</dbReference>
<comment type="catalytic activity">
    <reaction evidence="5">
        <text>a (3R)-hydroxyacyl-[ACP] + NADP(+) = a 3-oxoacyl-[ACP] + NADPH + H(+)</text>
        <dbReference type="Rhea" id="RHEA:17397"/>
        <dbReference type="Rhea" id="RHEA-COMP:9916"/>
        <dbReference type="Rhea" id="RHEA-COMP:9945"/>
        <dbReference type="ChEBI" id="CHEBI:15378"/>
        <dbReference type="ChEBI" id="CHEBI:57783"/>
        <dbReference type="ChEBI" id="CHEBI:58349"/>
        <dbReference type="ChEBI" id="CHEBI:78776"/>
        <dbReference type="ChEBI" id="CHEBI:78827"/>
        <dbReference type="EC" id="1.1.1.100"/>
    </reaction>
    <physiologicalReaction direction="right-to-left" evidence="5">
        <dbReference type="Rhea" id="RHEA:17399"/>
    </physiologicalReaction>
</comment>
<evidence type="ECO:0000256" key="3">
    <source>
        <dbReference type="ARBA" id="ARBA00022512"/>
    </source>
</evidence>
<organism evidence="6">
    <name type="scientific">Gordonia amarae</name>
    <dbReference type="NCBI Taxonomy" id="36821"/>
    <lineage>
        <taxon>Bacteria</taxon>
        <taxon>Bacillati</taxon>
        <taxon>Actinomycetota</taxon>
        <taxon>Actinomycetes</taxon>
        <taxon>Mycobacteriales</taxon>
        <taxon>Gordoniaceae</taxon>
        <taxon>Gordonia</taxon>
    </lineage>
</organism>
<dbReference type="PANTHER" id="PTHR42879">
    <property type="entry name" value="3-OXOACYL-(ACYL-CARRIER-PROTEIN) REDUCTASE"/>
    <property type="match status" value="1"/>
</dbReference>
<evidence type="ECO:0000256" key="1">
    <source>
        <dbReference type="ARBA" id="ARBA00004191"/>
    </source>
</evidence>
<dbReference type="EMBL" id="CP045810">
    <property type="protein sequence ID" value="QHN41549.1"/>
    <property type="molecule type" value="Genomic_DNA"/>
</dbReference>
<dbReference type="InterPro" id="IPR050259">
    <property type="entry name" value="SDR"/>
</dbReference>